<feature type="domain" description="Glycosyl transferase family 1" evidence="1">
    <location>
        <begin position="240"/>
        <end position="365"/>
    </location>
</feature>
<dbReference type="GO" id="GO:0016757">
    <property type="term" value="F:glycosyltransferase activity"/>
    <property type="evidence" value="ECO:0007669"/>
    <property type="project" value="UniProtKB-KW"/>
</dbReference>
<organism evidence="2 3">
    <name type="scientific">Halorubrum tibetense</name>
    <dbReference type="NCBI Taxonomy" id="175631"/>
    <lineage>
        <taxon>Archaea</taxon>
        <taxon>Methanobacteriati</taxon>
        <taxon>Methanobacteriota</taxon>
        <taxon>Stenosarchaea group</taxon>
        <taxon>Halobacteria</taxon>
        <taxon>Halobacteriales</taxon>
        <taxon>Haloferacaceae</taxon>
        <taxon>Halorubrum</taxon>
    </lineage>
</organism>
<accession>A0ABD5S770</accession>
<evidence type="ECO:0000259" key="1">
    <source>
        <dbReference type="Pfam" id="PF00534"/>
    </source>
</evidence>
<dbReference type="RefSeq" id="WP_379778628.1">
    <property type="nucleotide sequence ID" value="NZ_JBHSWW010000010.1"/>
</dbReference>
<dbReference type="InterPro" id="IPR001296">
    <property type="entry name" value="Glyco_trans_1"/>
</dbReference>
<dbReference type="PANTHER" id="PTHR45919:SF1">
    <property type="entry name" value="GDP-MAN:MAN(3)GLCNAC(2)-PP-DOL ALPHA-1,2-MANNOSYLTRANSFERASE"/>
    <property type="match status" value="1"/>
</dbReference>
<gene>
    <name evidence="2" type="ORF">ACFQEU_01795</name>
</gene>
<dbReference type="SUPFAM" id="SSF53756">
    <property type="entry name" value="UDP-Glycosyltransferase/glycogen phosphorylase"/>
    <property type="match status" value="1"/>
</dbReference>
<protein>
    <submittedName>
        <fullName evidence="2">Glycosyltransferase family 4 protein</fullName>
        <ecNumber evidence="2">2.4.-.-</ecNumber>
    </submittedName>
</protein>
<sequence>MANILVAISSLKLDGHTSVCFEIVEALQDDHHVDLLVNQANGKEIDFQALNDSFGTNVRQEVLSDNYTVSKLNRLRWTLEKIPVPAKVDLAITKVSNVIFVREYQSVLKNYDLVIDTERGPHIGFRHIYSTLPYDSTDEESTNHLSTPTIQYSNTPIIYYRHNAYKITRESNVPDYFGIPDFVDWICRKLVDINERKDPNSTFVANSDFTAKRFEEAHNIPTETIYPPVNIGKFETERVPWDQREDGFVTVGRLSPRKNQLKSIQAIEEMRDRGYDVHLHIVGDTDERYTDFADQVLKKCEDTDYVTYEGRLSDKELVAILCEHKFGIHATEYERFGIVIGEMVAAGMIPFVPNSGGQTEVVNQIPELTYDDTDDLIDNFEKVYTNLHRQERIREILMSSAERYSKDTFANNLHSLIE</sequence>
<name>A0ABD5S770_9EURY</name>
<dbReference type="EMBL" id="JBHSWW010000010">
    <property type="protein sequence ID" value="MFC6752208.1"/>
    <property type="molecule type" value="Genomic_DNA"/>
</dbReference>
<dbReference type="Proteomes" id="UP001596442">
    <property type="component" value="Unassembled WGS sequence"/>
</dbReference>
<proteinExistence type="predicted"/>
<comment type="caution">
    <text evidence="2">The sequence shown here is derived from an EMBL/GenBank/DDBJ whole genome shotgun (WGS) entry which is preliminary data.</text>
</comment>
<evidence type="ECO:0000313" key="2">
    <source>
        <dbReference type="EMBL" id="MFC6752208.1"/>
    </source>
</evidence>
<dbReference type="Gene3D" id="3.40.50.2000">
    <property type="entry name" value="Glycogen Phosphorylase B"/>
    <property type="match status" value="1"/>
</dbReference>
<dbReference type="EC" id="2.4.-.-" evidence="2"/>
<keyword evidence="3" id="KW-1185">Reference proteome</keyword>
<dbReference type="InterPro" id="IPR038013">
    <property type="entry name" value="ALG11"/>
</dbReference>
<reference evidence="2 3" key="1">
    <citation type="journal article" date="2019" name="Int. J. Syst. Evol. Microbiol.">
        <title>The Global Catalogue of Microorganisms (GCM) 10K type strain sequencing project: providing services to taxonomists for standard genome sequencing and annotation.</title>
        <authorList>
            <consortium name="The Broad Institute Genomics Platform"/>
            <consortium name="The Broad Institute Genome Sequencing Center for Infectious Disease"/>
            <person name="Wu L."/>
            <person name="Ma J."/>
        </authorList>
    </citation>
    <scope>NUCLEOTIDE SEQUENCE [LARGE SCALE GENOMIC DNA]</scope>
    <source>
        <strain evidence="2 3">CGMCC 1.3239</strain>
    </source>
</reference>
<dbReference type="CDD" id="cd03801">
    <property type="entry name" value="GT4_PimA-like"/>
    <property type="match status" value="1"/>
</dbReference>
<dbReference type="Pfam" id="PF00534">
    <property type="entry name" value="Glycos_transf_1"/>
    <property type="match status" value="1"/>
</dbReference>
<keyword evidence="2" id="KW-0328">Glycosyltransferase</keyword>
<dbReference type="PANTHER" id="PTHR45919">
    <property type="entry name" value="GDP-MAN:MAN(3)GLCNAC(2)-PP-DOL ALPHA-1,2-MANNOSYLTRANSFERASE"/>
    <property type="match status" value="1"/>
</dbReference>
<dbReference type="AlphaFoldDB" id="A0ABD5S770"/>
<keyword evidence="2" id="KW-0808">Transferase</keyword>
<evidence type="ECO:0000313" key="3">
    <source>
        <dbReference type="Proteomes" id="UP001596442"/>
    </source>
</evidence>